<sequence>MEDSSSSSTKEVASHGSGTPFSYPSCFHELIRALLSCFGLQNPISCPKQEGDDDGKVDNNQHVSLEEAASAPSLTTGSTLDPPSTVVDPPADPPSTTATGDDGVPFIALFTPKRPGTGGGRGPQIN</sequence>
<evidence type="ECO:0000313" key="2">
    <source>
        <dbReference type="EMBL" id="GMI90561.1"/>
    </source>
</evidence>
<dbReference type="OrthoDB" id="993137at2759"/>
<protein>
    <submittedName>
        <fullName evidence="2">Uncharacterized protein</fullName>
    </submittedName>
</protein>
<accession>A0A9W7M7P6</accession>
<dbReference type="AlphaFoldDB" id="A0A9W7M7P6"/>
<proteinExistence type="predicted"/>
<keyword evidence="3" id="KW-1185">Reference proteome</keyword>
<gene>
    <name evidence="2" type="ORF">HRI_002725400</name>
</gene>
<dbReference type="EMBL" id="BSYR01000024">
    <property type="protein sequence ID" value="GMI90561.1"/>
    <property type="molecule type" value="Genomic_DNA"/>
</dbReference>
<feature type="region of interest" description="Disordered" evidence="1">
    <location>
        <begin position="43"/>
        <end position="126"/>
    </location>
</feature>
<feature type="compositionally biased region" description="Low complexity" evidence="1">
    <location>
        <begin position="81"/>
        <end position="103"/>
    </location>
</feature>
<evidence type="ECO:0000313" key="3">
    <source>
        <dbReference type="Proteomes" id="UP001165190"/>
    </source>
</evidence>
<evidence type="ECO:0000256" key="1">
    <source>
        <dbReference type="SAM" id="MobiDB-lite"/>
    </source>
</evidence>
<organism evidence="2 3">
    <name type="scientific">Hibiscus trionum</name>
    <name type="common">Flower of an hour</name>
    <dbReference type="NCBI Taxonomy" id="183268"/>
    <lineage>
        <taxon>Eukaryota</taxon>
        <taxon>Viridiplantae</taxon>
        <taxon>Streptophyta</taxon>
        <taxon>Embryophyta</taxon>
        <taxon>Tracheophyta</taxon>
        <taxon>Spermatophyta</taxon>
        <taxon>Magnoliopsida</taxon>
        <taxon>eudicotyledons</taxon>
        <taxon>Gunneridae</taxon>
        <taxon>Pentapetalae</taxon>
        <taxon>rosids</taxon>
        <taxon>malvids</taxon>
        <taxon>Malvales</taxon>
        <taxon>Malvaceae</taxon>
        <taxon>Malvoideae</taxon>
        <taxon>Hibiscus</taxon>
    </lineage>
</organism>
<dbReference type="Proteomes" id="UP001165190">
    <property type="component" value="Unassembled WGS sequence"/>
</dbReference>
<reference evidence="2" key="1">
    <citation type="submission" date="2023-05" db="EMBL/GenBank/DDBJ databases">
        <title>Genome and transcriptome analyses reveal genes involved in the formation of fine ridges on petal epidermal cells in Hibiscus trionum.</title>
        <authorList>
            <person name="Koshimizu S."/>
            <person name="Masuda S."/>
            <person name="Ishii T."/>
            <person name="Shirasu K."/>
            <person name="Hoshino A."/>
            <person name="Arita M."/>
        </authorList>
    </citation>
    <scope>NUCLEOTIDE SEQUENCE</scope>
    <source>
        <strain evidence="2">Hamamatsu line</strain>
    </source>
</reference>
<comment type="caution">
    <text evidence="2">The sequence shown here is derived from an EMBL/GenBank/DDBJ whole genome shotgun (WGS) entry which is preliminary data.</text>
</comment>
<name>A0A9W7M7P6_HIBTR</name>
<feature type="compositionally biased region" description="Gly residues" evidence="1">
    <location>
        <begin position="116"/>
        <end position="126"/>
    </location>
</feature>